<reference evidence="8" key="1">
    <citation type="submission" date="2018-03" db="EMBL/GenBank/DDBJ databases">
        <authorList>
            <person name="Guldener U."/>
        </authorList>
    </citation>
    <scope>NUCLEOTIDE SEQUENCE</scope>
</reference>
<dbReference type="InterPro" id="IPR036010">
    <property type="entry name" value="2Fe-2S_ferredoxin-like_sf"/>
</dbReference>
<dbReference type="PANTHER" id="PTHR46696:SF6">
    <property type="entry name" value="P450, PUTATIVE (EUROFUNG)-RELATED"/>
    <property type="match status" value="1"/>
</dbReference>
<dbReference type="Pfam" id="PF00111">
    <property type="entry name" value="Fer2"/>
    <property type="match status" value="1"/>
</dbReference>
<keyword evidence="5" id="KW-0411">Iron-sulfur</keyword>
<dbReference type="GO" id="GO:0051537">
    <property type="term" value="F:2 iron, 2 sulfur cluster binding"/>
    <property type="evidence" value="ECO:0007669"/>
    <property type="project" value="UniProtKB-KW"/>
</dbReference>
<dbReference type="GO" id="GO:0005506">
    <property type="term" value="F:iron ion binding"/>
    <property type="evidence" value="ECO:0007669"/>
    <property type="project" value="InterPro"/>
</dbReference>
<dbReference type="PROSITE" id="PS00197">
    <property type="entry name" value="2FE2S_FER_1"/>
    <property type="match status" value="1"/>
</dbReference>
<dbReference type="SUPFAM" id="SSF54292">
    <property type="entry name" value="2Fe-2S ferredoxin-like"/>
    <property type="match status" value="1"/>
</dbReference>
<dbReference type="Gene3D" id="1.10.630.10">
    <property type="entry name" value="Cytochrome P450"/>
    <property type="match status" value="1"/>
</dbReference>
<keyword evidence="4" id="KW-0408">Iron</keyword>
<accession>A0AAE8MVD4</accession>
<dbReference type="Pfam" id="PF00067">
    <property type="entry name" value="p450"/>
    <property type="match status" value="1"/>
</dbReference>
<comment type="similarity">
    <text evidence="1">Belongs to the cytochrome P450 family.</text>
</comment>
<proteinExistence type="inferred from homology"/>
<name>A0AAE8MVD4_9PEZI</name>
<keyword evidence="9" id="KW-1185">Reference proteome</keyword>
<dbReference type="InterPro" id="IPR002397">
    <property type="entry name" value="Cyt_P450_B"/>
</dbReference>
<feature type="domain" description="FAD-binding FR-type" evidence="7">
    <location>
        <begin position="420"/>
        <end position="521"/>
    </location>
</feature>
<dbReference type="SUPFAM" id="SSF52343">
    <property type="entry name" value="Ferredoxin reductase-like, C-terminal NADP-linked domain"/>
    <property type="match status" value="1"/>
</dbReference>
<organism evidence="8 9">
    <name type="scientific">Cephalotrichum gorgonifer</name>
    <dbReference type="NCBI Taxonomy" id="2041049"/>
    <lineage>
        <taxon>Eukaryota</taxon>
        <taxon>Fungi</taxon>
        <taxon>Dikarya</taxon>
        <taxon>Ascomycota</taxon>
        <taxon>Pezizomycotina</taxon>
        <taxon>Sordariomycetes</taxon>
        <taxon>Hypocreomycetidae</taxon>
        <taxon>Microascales</taxon>
        <taxon>Microascaceae</taxon>
        <taxon>Cephalotrichum</taxon>
    </lineage>
</organism>
<comment type="caution">
    <text evidence="8">The sequence shown here is derived from an EMBL/GenBank/DDBJ whole genome shotgun (WGS) entry which is preliminary data.</text>
</comment>
<dbReference type="EMBL" id="ONZQ02000005">
    <property type="protein sequence ID" value="SPO01417.1"/>
    <property type="molecule type" value="Genomic_DNA"/>
</dbReference>
<evidence type="ECO:0000256" key="3">
    <source>
        <dbReference type="ARBA" id="ARBA00022723"/>
    </source>
</evidence>
<dbReference type="Proteomes" id="UP001187682">
    <property type="component" value="Unassembled WGS sequence"/>
</dbReference>
<dbReference type="InterPro" id="IPR017972">
    <property type="entry name" value="Cyt_P450_CS"/>
</dbReference>
<evidence type="ECO:0000256" key="1">
    <source>
        <dbReference type="ARBA" id="ARBA00010617"/>
    </source>
</evidence>
<sequence length="737" mass="81840">MACPFANPRHLFQDLAAIRLTPGLEYNETLNGYVVSRYDDIISVLDKPEIFSSRPTVPEFPPPVKSPFSDKVPEKGTLLAWDNPDHDRLRKSVSSFFVPRRLERFEPLLRATAHDLINGFVDAGTAEIKSAFALPLPLRAIVTVAGLDPERWQWIGRCLSLFGGITKTEGDVGIEQKVQDVLDLHEYIAGVIEQRRTDRRDDLISHIWNERDAKNVKMTDFEHLGMIPGLLLAGHETTTNMLTMGLSHLLHYGLWDEVSASDETRRAAIEELLRFESAITGMPRLVTAETKVGGTVLRPGDRLFVAYNSGSRDAAKFEDPHLLDFKRRPTQHLGFGRGIHACLGAPFARLLLRTELSVLRERLPALRLETPYEDIQYHPVHEGRAPAAVRIAWDPPLQERTMSRGQVEERRSVIRLTPRLDDQNMRVTRITAVATDVVEITLRCEDGSEVPVWSPGAHIDVKVGDFGYRQYSLCSDPSDRRHLRIAILKGRDSGASQFLHGNTKAGTRFAIRGPRNNFDLELAVRRTIFIAGGIGITPIIPMVAAAATAGLDYSLVYLGSSRDNLAFANTLSEKHGNKCIIWASDENSGRRFDLADYLQKEDLDGLRVYCCGPEALLVGVEDCLIDAPAGVLRLERFTNPAVAIDSKNTAFNVVLARSGRVLRVPEDRSVLDVINEAGAGVISTCNKGLCGTCEVKVIQGLPEHRDAVLTALERAEGRTMMPCVSRCSGKQLSLDLW</sequence>
<dbReference type="PRINTS" id="PR00359">
    <property type="entry name" value="BP450"/>
</dbReference>
<dbReference type="AlphaFoldDB" id="A0AAE8MVD4"/>
<protein>
    <submittedName>
        <fullName evidence="8">Related to cytochrome P450</fullName>
    </submittedName>
</protein>
<dbReference type="CDD" id="cd00207">
    <property type="entry name" value="fer2"/>
    <property type="match status" value="1"/>
</dbReference>
<dbReference type="InterPro" id="IPR006058">
    <property type="entry name" value="2Fe2S_fd_BS"/>
</dbReference>
<dbReference type="PRINTS" id="PR00385">
    <property type="entry name" value="P450"/>
</dbReference>
<evidence type="ECO:0000256" key="4">
    <source>
        <dbReference type="ARBA" id="ARBA00023004"/>
    </source>
</evidence>
<dbReference type="PROSITE" id="PS51085">
    <property type="entry name" value="2FE2S_FER_2"/>
    <property type="match status" value="1"/>
</dbReference>
<dbReference type="InterPro" id="IPR039261">
    <property type="entry name" value="FNR_nucleotide-bd"/>
</dbReference>
<dbReference type="InterPro" id="IPR001041">
    <property type="entry name" value="2Fe-2S_ferredoxin-type"/>
</dbReference>
<dbReference type="InterPro" id="IPR017927">
    <property type="entry name" value="FAD-bd_FR_type"/>
</dbReference>
<evidence type="ECO:0000256" key="5">
    <source>
        <dbReference type="ARBA" id="ARBA00023014"/>
    </source>
</evidence>
<dbReference type="SUPFAM" id="SSF48264">
    <property type="entry name" value="Cytochrome P450"/>
    <property type="match status" value="1"/>
</dbReference>
<gene>
    <name evidence="8" type="ORF">DNG_04093</name>
</gene>
<dbReference type="GO" id="GO:0020037">
    <property type="term" value="F:heme binding"/>
    <property type="evidence" value="ECO:0007669"/>
    <property type="project" value="InterPro"/>
</dbReference>
<evidence type="ECO:0000259" key="7">
    <source>
        <dbReference type="PROSITE" id="PS51384"/>
    </source>
</evidence>
<dbReference type="PROSITE" id="PS51384">
    <property type="entry name" value="FAD_FR"/>
    <property type="match status" value="1"/>
</dbReference>
<keyword evidence="2" id="KW-0001">2Fe-2S</keyword>
<dbReference type="InterPro" id="IPR001128">
    <property type="entry name" value="Cyt_P450"/>
</dbReference>
<evidence type="ECO:0000256" key="2">
    <source>
        <dbReference type="ARBA" id="ARBA00022714"/>
    </source>
</evidence>
<dbReference type="PROSITE" id="PS00086">
    <property type="entry name" value="CYTOCHROME_P450"/>
    <property type="match status" value="1"/>
</dbReference>
<dbReference type="InterPro" id="IPR012675">
    <property type="entry name" value="Beta-grasp_dom_sf"/>
</dbReference>
<dbReference type="Gene3D" id="3.10.20.30">
    <property type="match status" value="1"/>
</dbReference>
<dbReference type="Gene3D" id="2.40.30.10">
    <property type="entry name" value="Translation factors"/>
    <property type="match status" value="1"/>
</dbReference>
<dbReference type="PANTHER" id="PTHR46696">
    <property type="entry name" value="P450, PUTATIVE (EUROFUNG)-RELATED"/>
    <property type="match status" value="1"/>
</dbReference>
<dbReference type="CDD" id="cd06185">
    <property type="entry name" value="PDR_like"/>
    <property type="match status" value="1"/>
</dbReference>
<dbReference type="InterPro" id="IPR036396">
    <property type="entry name" value="Cyt_P450_sf"/>
</dbReference>
<dbReference type="GO" id="GO:0016705">
    <property type="term" value="F:oxidoreductase activity, acting on paired donors, with incorporation or reduction of molecular oxygen"/>
    <property type="evidence" value="ECO:0007669"/>
    <property type="project" value="InterPro"/>
</dbReference>
<evidence type="ECO:0000313" key="8">
    <source>
        <dbReference type="EMBL" id="SPO01417.1"/>
    </source>
</evidence>
<feature type="domain" description="2Fe-2S ferredoxin-type" evidence="6">
    <location>
        <begin position="651"/>
        <end position="737"/>
    </location>
</feature>
<dbReference type="InterPro" id="IPR017938">
    <property type="entry name" value="Riboflavin_synthase-like_b-brl"/>
</dbReference>
<dbReference type="GO" id="GO:0004497">
    <property type="term" value="F:monooxygenase activity"/>
    <property type="evidence" value="ECO:0007669"/>
    <property type="project" value="InterPro"/>
</dbReference>
<dbReference type="SUPFAM" id="SSF63380">
    <property type="entry name" value="Riboflavin synthase domain-like"/>
    <property type="match status" value="1"/>
</dbReference>
<keyword evidence="3" id="KW-0479">Metal-binding</keyword>
<dbReference type="Gene3D" id="3.40.50.80">
    <property type="entry name" value="Nucleotide-binding domain of ferredoxin-NADP reductase (FNR) module"/>
    <property type="match status" value="1"/>
</dbReference>
<evidence type="ECO:0000259" key="6">
    <source>
        <dbReference type="PROSITE" id="PS51085"/>
    </source>
</evidence>
<evidence type="ECO:0000313" key="9">
    <source>
        <dbReference type="Proteomes" id="UP001187682"/>
    </source>
</evidence>